<name>A0A6L6Q5B0_9BURK</name>
<dbReference type="GO" id="GO:0009279">
    <property type="term" value="C:cell outer membrane"/>
    <property type="evidence" value="ECO:0007669"/>
    <property type="project" value="UniProtKB-SubCell"/>
</dbReference>
<accession>A0A6L6Q5B0</accession>
<evidence type="ECO:0000256" key="11">
    <source>
        <dbReference type="RuleBase" id="RU003357"/>
    </source>
</evidence>
<evidence type="ECO:0000256" key="1">
    <source>
        <dbReference type="ARBA" id="ARBA00004571"/>
    </source>
</evidence>
<dbReference type="AlphaFoldDB" id="A0A6L6Q5B0"/>
<evidence type="ECO:0000256" key="12">
    <source>
        <dbReference type="SAM" id="MobiDB-lite"/>
    </source>
</evidence>
<keyword evidence="7 10" id="KW-0472">Membrane</keyword>
<dbReference type="Pfam" id="PF07715">
    <property type="entry name" value="Plug"/>
    <property type="match status" value="1"/>
</dbReference>
<evidence type="ECO:0000256" key="10">
    <source>
        <dbReference type="PROSITE-ProRule" id="PRU01360"/>
    </source>
</evidence>
<evidence type="ECO:0000313" key="15">
    <source>
        <dbReference type="EMBL" id="MTW04937.1"/>
    </source>
</evidence>
<keyword evidence="8 15" id="KW-0675">Receptor</keyword>
<evidence type="ECO:0000256" key="8">
    <source>
        <dbReference type="ARBA" id="ARBA00023170"/>
    </source>
</evidence>
<dbReference type="CDD" id="cd01347">
    <property type="entry name" value="ligand_gated_channel"/>
    <property type="match status" value="1"/>
</dbReference>
<comment type="subcellular location">
    <subcellularLocation>
        <location evidence="1 10">Cell outer membrane</location>
        <topology evidence="1 10">Multi-pass membrane protein</topology>
    </subcellularLocation>
</comment>
<dbReference type="InterPro" id="IPR037066">
    <property type="entry name" value="Plug_dom_sf"/>
</dbReference>
<evidence type="ECO:0000259" key="14">
    <source>
        <dbReference type="Pfam" id="PF07715"/>
    </source>
</evidence>
<reference evidence="15 16" key="1">
    <citation type="submission" date="2019-11" db="EMBL/GenBank/DDBJ databases">
        <title>Type strains purchased from KCTC, JCM and DSMZ.</title>
        <authorList>
            <person name="Lu H."/>
        </authorList>
    </citation>
    <scope>NUCLEOTIDE SEQUENCE [LARGE SCALE GENOMIC DNA]</scope>
    <source>
        <strain evidence="15 16">KCTC 42409</strain>
    </source>
</reference>
<dbReference type="OrthoDB" id="8530571at2"/>
<evidence type="ECO:0000313" key="16">
    <source>
        <dbReference type="Proteomes" id="UP000484015"/>
    </source>
</evidence>
<dbReference type="InterPro" id="IPR039426">
    <property type="entry name" value="TonB-dep_rcpt-like"/>
</dbReference>
<keyword evidence="3 10" id="KW-0813">Transport</keyword>
<comment type="similarity">
    <text evidence="2 10 11">Belongs to the TonB-dependent receptor family.</text>
</comment>
<evidence type="ECO:0000256" key="4">
    <source>
        <dbReference type="ARBA" id="ARBA00022452"/>
    </source>
</evidence>
<evidence type="ECO:0000256" key="9">
    <source>
        <dbReference type="ARBA" id="ARBA00023237"/>
    </source>
</evidence>
<organism evidence="15 16">
    <name type="scientific">Pseudoduganella ginsengisoli</name>
    <dbReference type="NCBI Taxonomy" id="1462440"/>
    <lineage>
        <taxon>Bacteria</taxon>
        <taxon>Pseudomonadati</taxon>
        <taxon>Pseudomonadota</taxon>
        <taxon>Betaproteobacteria</taxon>
        <taxon>Burkholderiales</taxon>
        <taxon>Oxalobacteraceae</taxon>
        <taxon>Telluria group</taxon>
        <taxon>Pseudoduganella</taxon>
    </lineage>
</organism>
<gene>
    <name evidence="15" type="ORF">GM668_22940</name>
</gene>
<dbReference type="Pfam" id="PF00593">
    <property type="entry name" value="TonB_dep_Rec_b-barrel"/>
    <property type="match status" value="1"/>
</dbReference>
<dbReference type="InterPro" id="IPR036942">
    <property type="entry name" value="Beta-barrel_TonB_sf"/>
</dbReference>
<feature type="region of interest" description="Disordered" evidence="12">
    <location>
        <begin position="575"/>
        <end position="595"/>
    </location>
</feature>
<evidence type="ECO:0000259" key="13">
    <source>
        <dbReference type="Pfam" id="PF00593"/>
    </source>
</evidence>
<keyword evidence="9 10" id="KW-0998">Cell outer membrane</keyword>
<dbReference type="Gene3D" id="2.170.130.10">
    <property type="entry name" value="TonB-dependent receptor, plug domain"/>
    <property type="match status" value="1"/>
</dbReference>
<dbReference type="Proteomes" id="UP000484015">
    <property type="component" value="Unassembled WGS sequence"/>
</dbReference>
<keyword evidence="4 10" id="KW-1134">Transmembrane beta strand</keyword>
<evidence type="ECO:0000256" key="7">
    <source>
        <dbReference type="ARBA" id="ARBA00023136"/>
    </source>
</evidence>
<keyword evidence="5 10" id="KW-0812">Transmembrane</keyword>
<keyword evidence="16" id="KW-1185">Reference proteome</keyword>
<dbReference type="EMBL" id="WNLA01000019">
    <property type="protein sequence ID" value="MTW04937.1"/>
    <property type="molecule type" value="Genomic_DNA"/>
</dbReference>
<dbReference type="InterPro" id="IPR012910">
    <property type="entry name" value="Plug_dom"/>
</dbReference>
<proteinExistence type="inferred from homology"/>
<evidence type="ECO:0000256" key="2">
    <source>
        <dbReference type="ARBA" id="ARBA00009810"/>
    </source>
</evidence>
<dbReference type="PANTHER" id="PTHR47234:SF2">
    <property type="entry name" value="TONB-DEPENDENT RECEPTOR"/>
    <property type="match status" value="1"/>
</dbReference>
<evidence type="ECO:0000256" key="5">
    <source>
        <dbReference type="ARBA" id="ARBA00022692"/>
    </source>
</evidence>
<evidence type="ECO:0000256" key="6">
    <source>
        <dbReference type="ARBA" id="ARBA00023077"/>
    </source>
</evidence>
<evidence type="ECO:0000256" key="3">
    <source>
        <dbReference type="ARBA" id="ARBA00022448"/>
    </source>
</evidence>
<dbReference type="SUPFAM" id="SSF56935">
    <property type="entry name" value="Porins"/>
    <property type="match status" value="1"/>
</dbReference>
<dbReference type="PROSITE" id="PS52016">
    <property type="entry name" value="TONB_DEPENDENT_REC_3"/>
    <property type="match status" value="1"/>
</dbReference>
<sequence>MAQDQSIQRVEITGSSIKRASAETASPVQVISREDLAKSGKGTVSEYLQTLTSDGAGSLPTGFGNGFAAGSTAISLRGLGATSTLVLLNGRRMAPFARADDGTKTFTDLSTIPMEAVERIEVLKDGASSTYGADAVAGVVNVILRKDLVGGIVKGTYGASKYSDNEQGKASVTWGTGSLDSDRFNVLLNAEFYNNNELLNKDRNNRAWIGAADLRPYGYSLTGSQFLAGDIRGGVAGANPVGAIRDPKTLAYTYLPGCSSLTPSVQVANNGCVWGQDQFRSMQPEIKGHNLYARGTFNVNDDHQIYAEAGYSKRDTHFTLIPPSVTPTVVSPTTVTSWGTIMTIGATHPQNPFGAAARIRYSAFDVGASTRYANNEFKRFVLGAKGTIAGWDYDTGITYSDSALDLTYTNMLNMKNLQQALNNPASPLFPYYIGAQASKNPQSLYDAIRYTARSHSTTSLATIDFKASRELMDLPGGKLGLAWGVEHRHEKVSNPSLSGTEDGTINASYVSTFGNSKVDAIFAELAAPVMKGVEINAAVRYDKYDNFNSTTPKLGVKWTPTKTFALRGTYSEGFRAPGPAENSPLSQSAGSAPVSDPIRCPGGKPAAGGATTADCSITVAGVKVGNPNLQPEKSKGYTLGMVWDPFNGTSLTIDAFKLKRSNEINQVAFAEAAALPGAVRSDNNLVQNGVTVPNSGTLLVINAPYRNANYTEIKGVDTDIKQRFQLGDMGRATLGLTWTHISSWLRVDSTRSFQYAGTHGNCDTSNCAGTPKDKVNMTASWDKGDWNVTGTLNYRAHMKNVGEASDTSCANTFADGTPAPFGCRLASFSTFDLSARYNVTKQLSLQGSIANLFDKVAPLDPLTYGGMSYNPMDASGAIGRYFKGSVTYKF</sequence>
<dbReference type="InterPro" id="IPR000531">
    <property type="entry name" value="Beta-barrel_TonB"/>
</dbReference>
<comment type="caution">
    <text evidence="15">The sequence shown here is derived from an EMBL/GenBank/DDBJ whole genome shotgun (WGS) entry which is preliminary data.</text>
</comment>
<keyword evidence="6 11" id="KW-0798">TonB box</keyword>
<dbReference type="PANTHER" id="PTHR47234">
    <property type="match status" value="1"/>
</dbReference>
<dbReference type="Gene3D" id="2.40.170.20">
    <property type="entry name" value="TonB-dependent receptor, beta-barrel domain"/>
    <property type="match status" value="1"/>
</dbReference>
<protein>
    <submittedName>
        <fullName evidence="15">TonB-dependent receptor</fullName>
    </submittedName>
</protein>
<feature type="domain" description="TonB-dependent receptor plug" evidence="14">
    <location>
        <begin position="22"/>
        <end position="139"/>
    </location>
</feature>
<feature type="domain" description="TonB-dependent receptor-like beta-barrel" evidence="13">
    <location>
        <begin position="359"/>
        <end position="852"/>
    </location>
</feature>